<feature type="signal peptide" evidence="4">
    <location>
        <begin position="1"/>
        <end position="20"/>
    </location>
</feature>
<evidence type="ECO:0000313" key="6">
    <source>
        <dbReference type="Proteomes" id="UP001500171"/>
    </source>
</evidence>
<keyword evidence="6" id="KW-1185">Reference proteome</keyword>
<sequence length="446" mass="51248">MIKQTGICIILMLLINSVYAEQPSQSSTLDNIANSAFARDSQIQVSLRNYGKYLNDDEMAGNKMVHTAWGQAFAMRYTSGYFADFIGVDGSFVGVVKLGASKYFASRSLLWNDGPGFDKHNAKSFNKFDQRYIKIKLGDDQQINYNAKLGWQVFDRYGVLRVSNQLSKNTYLGYSGTLGNHNYSLDTLYVTRYIDRDSPQKKQFLSENNKHIDHILSAGINYKTDQLSVAYAFGEADHYMQRHLFDISYKPIEQLTLGSQIYINHPLSIYNQMPSSLKAADGNAWYYAADVKWQQDDIGIKFGVAYTKANKDNGDLGYFKRNVVDNTRWRFDTMTEAAYHYQRDGELALTLLADYQYHPDFYSAIQINYGQFHYKQNHFKVGEINFINRWTPSDPRLKNLIVSTMIGKGLTYQNIDNKQPLFYSNGQFKRGSSISGEFIIEYQFNL</sequence>
<keyword evidence="3 4" id="KW-0732">Signal</keyword>
<reference evidence="6" key="1">
    <citation type="journal article" date="2019" name="Int. J. Syst. Evol. Microbiol.">
        <title>The Global Catalogue of Microorganisms (GCM) 10K type strain sequencing project: providing services to taxonomists for standard genome sequencing and annotation.</title>
        <authorList>
            <consortium name="The Broad Institute Genomics Platform"/>
            <consortium name="The Broad Institute Genome Sequencing Center for Infectious Disease"/>
            <person name="Wu L."/>
            <person name="Ma J."/>
        </authorList>
    </citation>
    <scope>NUCLEOTIDE SEQUENCE [LARGE SCALE GENOMIC DNA]</scope>
    <source>
        <strain evidence="6">JCM 18050</strain>
    </source>
</reference>
<dbReference type="Gene3D" id="2.40.160.10">
    <property type="entry name" value="Porin"/>
    <property type="match status" value="1"/>
</dbReference>
<dbReference type="Pfam" id="PF03573">
    <property type="entry name" value="OprD"/>
    <property type="match status" value="1"/>
</dbReference>
<proteinExistence type="inferred from homology"/>
<accession>A0ABP9N5G0</accession>
<keyword evidence="2" id="KW-0813">Transport</keyword>
<dbReference type="PANTHER" id="PTHR34596">
    <property type="entry name" value="CHITOPORIN"/>
    <property type="match status" value="1"/>
</dbReference>
<dbReference type="InterPro" id="IPR005318">
    <property type="entry name" value="OM_porin_bac"/>
</dbReference>
<feature type="chain" id="PRO_5045235548" evidence="4">
    <location>
        <begin position="21"/>
        <end position="446"/>
    </location>
</feature>
<evidence type="ECO:0000256" key="2">
    <source>
        <dbReference type="ARBA" id="ARBA00022448"/>
    </source>
</evidence>
<evidence type="ECO:0000256" key="1">
    <source>
        <dbReference type="ARBA" id="ARBA00009075"/>
    </source>
</evidence>
<organism evidence="5 6">
    <name type="scientific">Orbus sasakiae</name>
    <dbReference type="NCBI Taxonomy" id="1078475"/>
    <lineage>
        <taxon>Bacteria</taxon>
        <taxon>Pseudomonadati</taxon>
        <taxon>Pseudomonadota</taxon>
        <taxon>Gammaproteobacteria</taxon>
        <taxon>Orbales</taxon>
        <taxon>Orbaceae</taxon>
        <taxon>Orbus</taxon>
    </lineage>
</organism>
<gene>
    <name evidence="5" type="ORF">GCM10023211_10310</name>
</gene>
<evidence type="ECO:0000313" key="5">
    <source>
        <dbReference type="EMBL" id="GAA5108255.1"/>
    </source>
</evidence>
<name>A0ABP9N5G0_9GAMM</name>
<dbReference type="PANTHER" id="PTHR34596:SF2">
    <property type="entry name" value="CHITOPORIN"/>
    <property type="match status" value="1"/>
</dbReference>
<dbReference type="InterPro" id="IPR023614">
    <property type="entry name" value="Porin_dom_sf"/>
</dbReference>
<dbReference type="Proteomes" id="UP001500171">
    <property type="component" value="Unassembled WGS sequence"/>
</dbReference>
<dbReference type="RefSeq" id="WP_345489514.1">
    <property type="nucleotide sequence ID" value="NZ_BAABHY010000001.1"/>
</dbReference>
<evidence type="ECO:0000256" key="4">
    <source>
        <dbReference type="SAM" id="SignalP"/>
    </source>
</evidence>
<comment type="caution">
    <text evidence="5">The sequence shown here is derived from an EMBL/GenBank/DDBJ whole genome shotgun (WGS) entry which is preliminary data.</text>
</comment>
<protein>
    <submittedName>
        <fullName evidence="5">OprD family outer membrane porin</fullName>
    </submittedName>
</protein>
<comment type="similarity">
    <text evidence="1">Belongs to the outer membrane porin (Opr) (TC 1.B.25) family.</text>
</comment>
<dbReference type="EMBL" id="BAABHY010000001">
    <property type="protein sequence ID" value="GAA5108255.1"/>
    <property type="molecule type" value="Genomic_DNA"/>
</dbReference>
<evidence type="ECO:0000256" key="3">
    <source>
        <dbReference type="ARBA" id="ARBA00022729"/>
    </source>
</evidence>